<organism evidence="3 4">
    <name type="scientific">Blastomonas natatoria</name>
    <dbReference type="NCBI Taxonomy" id="34015"/>
    <lineage>
        <taxon>Bacteria</taxon>
        <taxon>Pseudomonadati</taxon>
        <taxon>Pseudomonadota</taxon>
        <taxon>Alphaproteobacteria</taxon>
        <taxon>Sphingomonadales</taxon>
        <taxon>Sphingomonadaceae</taxon>
        <taxon>Blastomonas</taxon>
    </lineage>
</organism>
<dbReference type="RefSeq" id="WP_110299777.1">
    <property type="nucleotide sequence ID" value="NZ_QJJM01000012.1"/>
</dbReference>
<evidence type="ECO:0000313" key="3">
    <source>
        <dbReference type="EMBL" id="PXW71648.1"/>
    </source>
</evidence>
<name>A0A2V3UTJ5_9SPHN</name>
<sequence length="139" mass="15840">MTLVVDASVAVKWLVREHDTSAARQLFEIPDPLIAPDWLMVEAASTLWRKVKQSELAEIHAEQHLKELPEFFSQMLPSSELVSGALAIAFHLRHPIYDCLYIEMARRMACKMVTADKELLKRVARSDYAQLVVDLSDYA</sequence>
<gene>
    <name evidence="3" type="ORF">C7451_11292</name>
</gene>
<evidence type="ECO:0000256" key="1">
    <source>
        <dbReference type="ARBA" id="ARBA00022842"/>
    </source>
</evidence>
<dbReference type="CDD" id="cd09873">
    <property type="entry name" value="PIN_Pae0151-like"/>
    <property type="match status" value="1"/>
</dbReference>
<dbReference type="Proteomes" id="UP000248014">
    <property type="component" value="Unassembled WGS sequence"/>
</dbReference>
<proteinExistence type="predicted"/>
<dbReference type="InterPro" id="IPR029060">
    <property type="entry name" value="PIN-like_dom_sf"/>
</dbReference>
<dbReference type="AlphaFoldDB" id="A0A2V3UTJ5"/>
<dbReference type="PANTHER" id="PTHR35901:SF1">
    <property type="entry name" value="EXONUCLEASE VAPC9"/>
    <property type="match status" value="1"/>
</dbReference>
<keyword evidence="4" id="KW-1185">Reference proteome</keyword>
<feature type="domain" description="PIN" evidence="2">
    <location>
        <begin position="4"/>
        <end position="125"/>
    </location>
</feature>
<dbReference type="Gene3D" id="3.40.50.1010">
    <property type="entry name" value="5'-nuclease"/>
    <property type="match status" value="1"/>
</dbReference>
<dbReference type="EMBL" id="QJJM01000012">
    <property type="protein sequence ID" value="PXW71648.1"/>
    <property type="molecule type" value="Genomic_DNA"/>
</dbReference>
<accession>A0A2V3UTJ5</accession>
<dbReference type="InterPro" id="IPR002716">
    <property type="entry name" value="PIN_dom"/>
</dbReference>
<keyword evidence="1" id="KW-0460">Magnesium</keyword>
<dbReference type="InterPro" id="IPR051619">
    <property type="entry name" value="TypeII_TA_RNase_PINc/VapC"/>
</dbReference>
<comment type="caution">
    <text evidence="3">The sequence shown here is derived from an EMBL/GenBank/DDBJ whole genome shotgun (WGS) entry which is preliminary data.</text>
</comment>
<dbReference type="Pfam" id="PF01850">
    <property type="entry name" value="PIN"/>
    <property type="match status" value="1"/>
</dbReference>
<evidence type="ECO:0000259" key="2">
    <source>
        <dbReference type="Pfam" id="PF01850"/>
    </source>
</evidence>
<reference evidence="3 4" key="1">
    <citation type="submission" date="2018-05" db="EMBL/GenBank/DDBJ databases">
        <title>Genomic Encyclopedia of Type Strains, Phase IV (KMG-IV): sequencing the most valuable type-strain genomes for metagenomic binning, comparative biology and taxonomic classification.</title>
        <authorList>
            <person name="Goeker M."/>
        </authorList>
    </citation>
    <scope>NUCLEOTIDE SEQUENCE [LARGE SCALE GENOMIC DNA]</scope>
    <source>
        <strain evidence="3 4">DSM 3183</strain>
    </source>
</reference>
<evidence type="ECO:0000313" key="4">
    <source>
        <dbReference type="Proteomes" id="UP000248014"/>
    </source>
</evidence>
<dbReference type="SUPFAM" id="SSF88723">
    <property type="entry name" value="PIN domain-like"/>
    <property type="match status" value="1"/>
</dbReference>
<dbReference type="PANTHER" id="PTHR35901">
    <property type="entry name" value="RIBONUCLEASE VAPC3"/>
    <property type="match status" value="1"/>
</dbReference>
<protein>
    <recommendedName>
        <fullName evidence="2">PIN domain-containing protein</fullName>
    </recommendedName>
</protein>
<dbReference type="InterPro" id="IPR044153">
    <property type="entry name" value="PIN_Pae0151-like"/>
</dbReference>
<dbReference type="OrthoDB" id="1524147at2"/>